<feature type="region of interest" description="Disordered" evidence="5">
    <location>
        <begin position="517"/>
        <end position="562"/>
    </location>
</feature>
<name>A0A0D0A9E4_9AGAM</name>
<comment type="subcellular location">
    <subcellularLocation>
        <location evidence="1">Membrane</location>
        <topology evidence="1">Multi-pass membrane protein</topology>
    </subcellularLocation>
</comment>
<reference evidence="8" key="2">
    <citation type="submission" date="2015-01" db="EMBL/GenBank/DDBJ databases">
        <title>Evolutionary Origins and Diversification of the Mycorrhizal Mutualists.</title>
        <authorList>
            <consortium name="DOE Joint Genome Institute"/>
            <consortium name="Mycorrhizal Genomics Consortium"/>
            <person name="Kohler A."/>
            <person name="Kuo A."/>
            <person name="Nagy L.G."/>
            <person name="Floudas D."/>
            <person name="Copeland A."/>
            <person name="Barry K.W."/>
            <person name="Cichocki N."/>
            <person name="Veneault-Fourrey C."/>
            <person name="LaButti K."/>
            <person name="Lindquist E.A."/>
            <person name="Lipzen A."/>
            <person name="Lundell T."/>
            <person name="Morin E."/>
            <person name="Murat C."/>
            <person name="Riley R."/>
            <person name="Ohm R."/>
            <person name="Sun H."/>
            <person name="Tunlid A."/>
            <person name="Henrissat B."/>
            <person name="Grigoriev I.V."/>
            <person name="Hibbett D.S."/>
            <person name="Martin F."/>
        </authorList>
    </citation>
    <scope>NUCLEOTIDE SEQUENCE [LARGE SCALE GENOMIC DNA]</scope>
    <source>
        <strain evidence="8">441</strain>
    </source>
</reference>
<accession>A0A0D0A9E4</accession>
<dbReference type="Proteomes" id="UP000054018">
    <property type="component" value="Unassembled WGS sequence"/>
</dbReference>
<evidence type="ECO:0000256" key="6">
    <source>
        <dbReference type="SAM" id="Phobius"/>
    </source>
</evidence>
<evidence type="ECO:0000256" key="1">
    <source>
        <dbReference type="ARBA" id="ARBA00004141"/>
    </source>
</evidence>
<evidence type="ECO:0000256" key="5">
    <source>
        <dbReference type="SAM" id="MobiDB-lite"/>
    </source>
</evidence>
<feature type="region of interest" description="Disordered" evidence="5">
    <location>
        <begin position="606"/>
        <end position="662"/>
    </location>
</feature>
<evidence type="ECO:0000256" key="3">
    <source>
        <dbReference type="ARBA" id="ARBA00022989"/>
    </source>
</evidence>
<sequence>MFPLASSFLDKFPQVWHGSLDTACLAAGVAVHVVNTEISIPLGIFIGLMASFVQSGGLAIQRRSHVLNSQLPTSDRKAEYRRPLWLLGFVVFITSNVLGSFVQIASLPVVILAPLGAVSLLWNALFARLLLRPPLILGTALIGGGAALIAVYGIMPETTRGLDELIALFVRPAFLGWFCAEAALVVVCLIVTHAAEYSLLRRVEARPFAFLQSNELDQPLPAPALLTSPSLSSLSDLPTRQVFNCIEESGALNRTDERTPLLDPKGSGTRSTSPWSKCASSPARSSTITTPVASLPMANRTVLFLALAYAAASGIMSGLCLIFAKSGVELLLLTFGGSNQFYRWEAWALVGGLVVFAIGQLWYLNQGLRLADPAFVCPSAFCFYNFSSILNGLVYFDQARHLPGRNVALVVIGMIVLLGGVWAVSAEAGVEHVWLDQSDEEVADTEILTSGVDEADVVEYPRGGPSCSDGTGYDRLAAVPMERNALSEGALDGASTVWVMPSLTHEVPLLSGPSHCPAGEGPADWSSRRLVSRGASQRRTVRSHTEHMLPSARTGSLHGHSAAEAGAEVVHVGGPTSSVLRTGGGQAMSPPGLMIGLSPVSPGFGVVGGMDGSAQWGHQATQRRSRRRGSSGRRRTVSEGDSRVRRAGEPIGDDPKWGWIGQVMWGRRANQDAS</sequence>
<dbReference type="Pfam" id="PF05653">
    <property type="entry name" value="Mg_trans_NIPA"/>
    <property type="match status" value="2"/>
</dbReference>
<feature type="transmembrane region" description="Helical" evidence="6">
    <location>
        <begin position="302"/>
        <end position="324"/>
    </location>
</feature>
<evidence type="ECO:0000313" key="8">
    <source>
        <dbReference type="Proteomes" id="UP000054018"/>
    </source>
</evidence>
<feature type="compositionally biased region" description="Polar residues" evidence="5">
    <location>
        <begin position="268"/>
        <end position="284"/>
    </location>
</feature>
<dbReference type="EMBL" id="KN833692">
    <property type="protein sequence ID" value="KIK28538.1"/>
    <property type="molecule type" value="Genomic_DNA"/>
</dbReference>
<protein>
    <submittedName>
        <fullName evidence="7">Uncharacterized protein</fullName>
    </submittedName>
</protein>
<dbReference type="PANTHER" id="PTHR12570">
    <property type="match status" value="1"/>
</dbReference>
<proteinExistence type="predicted"/>
<dbReference type="AlphaFoldDB" id="A0A0D0A9E4"/>
<dbReference type="GO" id="GO:0015095">
    <property type="term" value="F:magnesium ion transmembrane transporter activity"/>
    <property type="evidence" value="ECO:0007669"/>
    <property type="project" value="InterPro"/>
</dbReference>
<feature type="transmembrane region" description="Helical" evidence="6">
    <location>
        <begin position="135"/>
        <end position="154"/>
    </location>
</feature>
<feature type="compositionally biased region" description="Basic and acidic residues" evidence="5">
    <location>
        <begin position="636"/>
        <end position="656"/>
    </location>
</feature>
<dbReference type="HOGENOM" id="CLU_011406_0_0_1"/>
<feature type="transmembrane region" description="Helical" evidence="6">
    <location>
        <begin position="38"/>
        <end position="60"/>
    </location>
</feature>
<evidence type="ECO:0000313" key="7">
    <source>
        <dbReference type="EMBL" id="KIK28538.1"/>
    </source>
</evidence>
<keyword evidence="2 6" id="KW-0812">Transmembrane</keyword>
<reference evidence="7 8" key="1">
    <citation type="submission" date="2014-04" db="EMBL/GenBank/DDBJ databases">
        <authorList>
            <consortium name="DOE Joint Genome Institute"/>
            <person name="Kuo A."/>
            <person name="Kohler A."/>
            <person name="Costa M.D."/>
            <person name="Nagy L.G."/>
            <person name="Floudas D."/>
            <person name="Copeland A."/>
            <person name="Barry K.W."/>
            <person name="Cichocki N."/>
            <person name="Veneault-Fourrey C."/>
            <person name="LaButti K."/>
            <person name="Lindquist E.A."/>
            <person name="Lipzen A."/>
            <person name="Lundell T."/>
            <person name="Morin E."/>
            <person name="Murat C."/>
            <person name="Sun H."/>
            <person name="Tunlid A."/>
            <person name="Henrissat B."/>
            <person name="Grigoriev I.V."/>
            <person name="Hibbett D.S."/>
            <person name="Martin F."/>
            <person name="Nordberg H.P."/>
            <person name="Cantor M.N."/>
            <person name="Hua S.X."/>
        </authorList>
    </citation>
    <scope>NUCLEOTIDE SEQUENCE [LARGE SCALE GENOMIC DNA]</scope>
    <source>
        <strain evidence="7 8">441</strain>
    </source>
</reference>
<dbReference type="PANTHER" id="PTHR12570:SF86">
    <property type="entry name" value="ADR321CP"/>
    <property type="match status" value="1"/>
</dbReference>
<dbReference type="GO" id="GO:0016020">
    <property type="term" value="C:membrane"/>
    <property type="evidence" value="ECO:0007669"/>
    <property type="project" value="UniProtKB-SubCell"/>
</dbReference>
<feature type="region of interest" description="Disordered" evidence="5">
    <location>
        <begin position="256"/>
        <end position="284"/>
    </location>
</feature>
<organism evidence="7 8">
    <name type="scientific">Pisolithus microcarpus 441</name>
    <dbReference type="NCBI Taxonomy" id="765257"/>
    <lineage>
        <taxon>Eukaryota</taxon>
        <taxon>Fungi</taxon>
        <taxon>Dikarya</taxon>
        <taxon>Basidiomycota</taxon>
        <taxon>Agaricomycotina</taxon>
        <taxon>Agaricomycetes</taxon>
        <taxon>Agaricomycetidae</taxon>
        <taxon>Boletales</taxon>
        <taxon>Sclerodermatineae</taxon>
        <taxon>Pisolithaceae</taxon>
        <taxon>Pisolithus</taxon>
    </lineage>
</organism>
<feature type="transmembrane region" description="Helical" evidence="6">
    <location>
        <begin position="407"/>
        <end position="425"/>
    </location>
</feature>
<keyword evidence="8" id="KW-1185">Reference proteome</keyword>
<feature type="transmembrane region" description="Helical" evidence="6">
    <location>
        <begin position="111"/>
        <end position="130"/>
    </location>
</feature>
<feature type="transmembrane region" description="Helical" evidence="6">
    <location>
        <begin position="174"/>
        <end position="192"/>
    </location>
</feature>
<evidence type="ECO:0000256" key="4">
    <source>
        <dbReference type="ARBA" id="ARBA00023136"/>
    </source>
</evidence>
<gene>
    <name evidence="7" type="ORF">PISMIDRAFT_673576</name>
</gene>
<keyword evidence="3 6" id="KW-1133">Transmembrane helix</keyword>
<feature type="compositionally biased region" description="Basic residues" evidence="5">
    <location>
        <begin position="621"/>
        <end position="635"/>
    </location>
</feature>
<feature type="transmembrane region" description="Helical" evidence="6">
    <location>
        <begin position="84"/>
        <end position="105"/>
    </location>
</feature>
<evidence type="ECO:0000256" key="2">
    <source>
        <dbReference type="ARBA" id="ARBA00022692"/>
    </source>
</evidence>
<dbReference type="InterPro" id="IPR008521">
    <property type="entry name" value="Mg_trans_NIPA"/>
</dbReference>
<feature type="transmembrane region" description="Helical" evidence="6">
    <location>
        <begin position="344"/>
        <end position="363"/>
    </location>
</feature>
<keyword evidence="4 6" id="KW-0472">Membrane</keyword>
<dbReference type="OrthoDB" id="2504919at2759"/>